<dbReference type="Pfam" id="PF00048">
    <property type="entry name" value="IL8"/>
    <property type="match status" value="1"/>
</dbReference>
<keyword evidence="8" id="KW-1185">Reference proteome</keyword>
<dbReference type="CDD" id="cd00272">
    <property type="entry name" value="Chemokine_CC"/>
    <property type="match status" value="1"/>
</dbReference>
<evidence type="ECO:0000256" key="3">
    <source>
        <dbReference type="ARBA" id="ARBA00022525"/>
    </source>
</evidence>
<reference evidence="7 8" key="1">
    <citation type="submission" date="2021-05" db="EMBL/GenBank/DDBJ databases">
        <authorList>
            <person name="Zahm M."/>
            <person name="Klopp C."/>
            <person name="Cabau C."/>
            <person name="Kuhl H."/>
            <person name="Suciu R."/>
            <person name="Ciorpac M."/>
            <person name="Holostenco D."/>
            <person name="Gessner J."/>
            <person name="Wuertz S."/>
            <person name="Hohne C."/>
            <person name="Stock M."/>
            <person name="Gislard M."/>
            <person name="Lluch J."/>
            <person name="Milhes M."/>
            <person name="Lampietro C."/>
            <person name="Lopez Roques C."/>
            <person name="Donnadieu C."/>
            <person name="Du K."/>
            <person name="Schartl M."/>
            <person name="Guiguen Y."/>
        </authorList>
    </citation>
    <scope>NUCLEOTIDE SEQUENCE [LARGE SCALE GENOMIC DNA]</scope>
    <source>
        <strain evidence="7">Hh-F2</strain>
        <tissue evidence="7">Blood</tissue>
    </source>
</reference>
<dbReference type="Gene3D" id="2.40.50.40">
    <property type="match status" value="1"/>
</dbReference>
<name>A0ABR1A907_HUSHU</name>
<evidence type="ECO:0000313" key="8">
    <source>
        <dbReference type="Proteomes" id="UP001369086"/>
    </source>
</evidence>
<evidence type="ECO:0000256" key="1">
    <source>
        <dbReference type="ARBA" id="ARBA00004613"/>
    </source>
</evidence>
<keyword evidence="2" id="KW-0202">Cytokine</keyword>
<gene>
    <name evidence="7" type="ORF">HHUSO_G3151</name>
</gene>
<dbReference type="InterPro" id="IPR001811">
    <property type="entry name" value="Chemokine_IL8-like_dom"/>
</dbReference>
<organism evidence="7 8">
    <name type="scientific">Huso huso</name>
    <name type="common">Beluga</name>
    <name type="synonym">Acipenser huso</name>
    <dbReference type="NCBI Taxonomy" id="61971"/>
    <lineage>
        <taxon>Eukaryota</taxon>
        <taxon>Metazoa</taxon>
        <taxon>Chordata</taxon>
        <taxon>Craniata</taxon>
        <taxon>Vertebrata</taxon>
        <taxon>Euteleostomi</taxon>
        <taxon>Actinopterygii</taxon>
        <taxon>Chondrostei</taxon>
        <taxon>Acipenseriformes</taxon>
        <taxon>Acipenseridae</taxon>
        <taxon>Huso</taxon>
    </lineage>
</organism>
<dbReference type="InterPro" id="IPR036048">
    <property type="entry name" value="Interleukin_8-like_sf"/>
</dbReference>
<feature type="signal peptide" evidence="5">
    <location>
        <begin position="1"/>
        <end position="22"/>
    </location>
</feature>
<evidence type="ECO:0000256" key="2">
    <source>
        <dbReference type="ARBA" id="ARBA00022514"/>
    </source>
</evidence>
<proteinExistence type="predicted"/>
<evidence type="ECO:0000256" key="5">
    <source>
        <dbReference type="SAM" id="SignalP"/>
    </source>
</evidence>
<dbReference type="SMART" id="SM00199">
    <property type="entry name" value="SCY"/>
    <property type="match status" value="1"/>
</dbReference>
<feature type="chain" id="PRO_5047285261" evidence="5">
    <location>
        <begin position="23"/>
        <end position="121"/>
    </location>
</feature>
<protein>
    <submittedName>
        <fullName evidence="7">C-C motif chemokine 4-like protein</fullName>
    </submittedName>
</protein>
<accession>A0ABR1A907</accession>
<dbReference type="EMBL" id="JAHFZB010000002">
    <property type="protein sequence ID" value="KAK6493541.1"/>
    <property type="molecule type" value="Genomic_DNA"/>
</dbReference>
<evidence type="ECO:0000259" key="6">
    <source>
        <dbReference type="SMART" id="SM00199"/>
    </source>
</evidence>
<comment type="caution">
    <text evidence="7">The sequence shown here is derived from an EMBL/GenBank/DDBJ whole genome shotgun (WGS) entry which is preliminary data.</text>
</comment>
<keyword evidence="4 5" id="KW-0732">Signal</keyword>
<dbReference type="Proteomes" id="UP001369086">
    <property type="component" value="Unassembled WGS sequence"/>
</dbReference>
<dbReference type="InterPro" id="IPR039809">
    <property type="entry name" value="Chemokine_b/g/d"/>
</dbReference>
<evidence type="ECO:0000256" key="4">
    <source>
        <dbReference type="ARBA" id="ARBA00022729"/>
    </source>
</evidence>
<feature type="domain" description="Chemokine interleukin-8-like" evidence="6">
    <location>
        <begin position="30"/>
        <end position="88"/>
    </location>
</feature>
<sequence length="121" mass="14055">MKSIFLVIAALLFTALFSQTLCFTSIANRPTECCLSHSARQIPKKYLHHYEETQPGCSKPRLIFVLKRGKKVCVNPEDTWVKDRIRFLDEQFMNNMNTQEKKVRGISSNHLFQPFKMCNTA</sequence>
<comment type="subcellular location">
    <subcellularLocation>
        <location evidence="1">Secreted</location>
    </subcellularLocation>
</comment>
<keyword evidence="3" id="KW-0964">Secreted</keyword>
<dbReference type="PANTHER" id="PTHR12015:SF183">
    <property type="entry name" value="C-C MOTIF CHEMOKINE 3"/>
    <property type="match status" value="1"/>
</dbReference>
<evidence type="ECO:0000313" key="7">
    <source>
        <dbReference type="EMBL" id="KAK6493541.1"/>
    </source>
</evidence>
<dbReference type="PANTHER" id="PTHR12015">
    <property type="entry name" value="SMALL INDUCIBLE CYTOKINE A"/>
    <property type="match status" value="1"/>
</dbReference>
<dbReference type="SUPFAM" id="SSF54117">
    <property type="entry name" value="Interleukin 8-like chemokines"/>
    <property type="match status" value="1"/>
</dbReference>